<evidence type="ECO:0000256" key="2">
    <source>
        <dbReference type="ARBA" id="ARBA00008653"/>
    </source>
</evidence>
<dbReference type="Proteomes" id="UP000297597">
    <property type="component" value="Unassembled WGS sequence"/>
</dbReference>
<evidence type="ECO:0000256" key="15">
    <source>
        <dbReference type="HAMAP-Rule" id="MF_00283"/>
    </source>
</evidence>
<dbReference type="RefSeq" id="WP_134213787.1">
    <property type="nucleotide sequence ID" value="NZ_QFFZ01000018.1"/>
</dbReference>
<dbReference type="SMART" id="SM00896">
    <property type="entry name" value="FDX-ACB"/>
    <property type="match status" value="1"/>
</dbReference>
<evidence type="ECO:0000256" key="4">
    <source>
        <dbReference type="ARBA" id="ARBA00022490"/>
    </source>
</evidence>
<dbReference type="Gene3D" id="3.30.930.10">
    <property type="entry name" value="Bira Bifunctional Protein, Domain 2"/>
    <property type="match status" value="1"/>
</dbReference>
<evidence type="ECO:0000256" key="3">
    <source>
        <dbReference type="ARBA" id="ARBA00011209"/>
    </source>
</evidence>
<dbReference type="EC" id="6.1.1.20" evidence="15"/>
<dbReference type="GO" id="GO:0140096">
    <property type="term" value="F:catalytic activity, acting on a protein"/>
    <property type="evidence" value="ECO:0007669"/>
    <property type="project" value="UniProtKB-ARBA"/>
</dbReference>
<dbReference type="GO" id="GO:0000287">
    <property type="term" value="F:magnesium ion binding"/>
    <property type="evidence" value="ECO:0007669"/>
    <property type="project" value="UniProtKB-UniRule"/>
</dbReference>
<evidence type="ECO:0000313" key="20">
    <source>
        <dbReference type="EMBL" id="TEB11068.1"/>
    </source>
</evidence>
<dbReference type="PROSITE" id="PS51447">
    <property type="entry name" value="FDX_ACB"/>
    <property type="match status" value="1"/>
</dbReference>
<dbReference type="PROSITE" id="PS51483">
    <property type="entry name" value="B5"/>
    <property type="match status" value="1"/>
</dbReference>
<dbReference type="SUPFAM" id="SSF54991">
    <property type="entry name" value="Anticodon-binding domain of PheRS"/>
    <property type="match status" value="1"/>
</dbReference>
<dbReference type="Pfam" id="PF03147">
    <property type="entry name" value="FDX-ACB"/>
    <property type="match status" value="1"/>
</dbReference>
<dbReference type="Gene3D" id="3.30.70.380">
    <property type="entry name" value="Ferrodoxin-fold anticodon-binding domain"/>
    <property type="match status" value="1"/>
</dbReference>
<dbReference type="InterPro" id="IPR005121">
    <property type="entry name" value="Fdx_antiC-bd"/>
</dbReference>
<evidence type="ECO:0000256" key="13">
    <source>
        <dbReference type="ARBA" id="ARBA00023146"/>
    </source>
</evidence>
<dbReference type="GO" id="GO:0004826">
    <property type="term" value="F:phenylalanine-tRNA ligase activity"/>
    <property type="evidence" value="ECO:0007669"/>
    <property type="project" value="UniProtKB-UniRule"/>
</dbReference>
<dbReference type="SUPFAM" id="SSF55681">
    <property type="entry name" value="Class II aaRS and biotin synthetases"/>
    <property type="match status" value="1"/>
</dbReference>
<dbReference type="GO" id="GO:0005524">
    <property type="term" value="F:ATP binding"/>
    <property type="evidence" value="ECO:0007669"/>
    <property type="project" value="UniProtKB-UniRule"/>
</dbReference>
<keyword evidence="10 15" id="KW-0460">Magnesium</keyword>
<evidence type="ECO:0000256" key="14">
    <source>
        <dbReference type="ARBA" id="ARBA00049255"/>
    </source>
</evidence>
<dbReference type="Gene3D" id="3.30.56.10">
    <property type="match status" value="2"/>
</dbReference>
<dbReference type="FunFam" id="2.40.50.140:FF:000045">
    <property type="entry name" value="Phenylalanine--tRNA ligase beta subunit"/>
    <property type="match status" value="1"/>
</dbReference>
<dbReference type="InterPro" id="IPR009061">
    <property type="entry name" value="DNA-bd_dom_put_sf"/>
</dbReference>
<evidence type="ECO:0000256" key="7">
    <source>
        <dbReference type="ARBA" id="ARBA00022723"/>
    </source>
</evidence>
<comment type="subunit">
    <text evidence="3 15">Tetramer of two alpha and two beta subunits.</text>
</comment>
<dbReference type="InterPro" id="IPR002547">
    <property type="entry name" value="tRNA-bd_dom"/>
</dbReference>
<keyword evidence="7 15" id="KW-0479">Metal-binding</keyword>
<evidence type="ECO:0000259" key="18">
    <source>
        <dbReference type="PROSITE" id="PS51447"/>
    </source>
</evidence>
<dbReference type="GO" id="GO:0006432">
    <property type="term" value="P:phenylalanyl-tRNA aminoacylation"/>
    <property type="evidence" value="ECO:0007669"/>
    <property type="project" value="UniProtKB-UniRule"/>
</dbReference>
<comment type="similarity">
    <text evidence="2 15">Belongs to the phenylalanyl-tRNA synthetase beta subunit family. Type 1 subfamily.</text>
</comment>
<dbReference type="InterPro" id="IPR005147">
    <property type="entry name" value="tRNA_synthase_B5-dom"/>
</dbReference>
<dbReference type="InterPro" id="IPR033714">
    <property type="entry name" value="tRNA_bind_bactPheRS"/>
</dbReference>
<dbReference type="Pfam" id="PF17759">
    <property type="entry name" value="tRNA_synthFbeta"/>
    <property type="match status" value="1"/>
</dbReference>
<evidence type="ECO:0000256" key="12">
    <source>
        <dbReference type="ARBA" id="ARBA00022917"/>
    </source>
</evidence>
<evidence type="ECO:0000256" key="6">
    <source>
        <dbReference type="ARBA" id="ARBA00022598"/>
    </source>
</evidence>
<dbReference type="PROSITE" id="PS50886">
    <property type="entry name" value="TRBD"/>
    <property type="match status" value="1"/>
</dbReference>
<dbReference type="SUPFAM" id="SSF56037">
    <property type="entry name" value="PheT/TilS domain"/>
    <property type="match status" value="1"/>
</dbReference>
<gene>
    <name evidence="15 20" type="primary">pheT</name>
    <name evidence="20" type="ORF">Pmgp_01940</name>
</gene>
<dbReference type="PANTHER" id="PTHR10947">
    <property type="entry name" value="PHENYLALANYL-TRNA SYNTHETASE BETA CHAIN AND LEUCINE-RICH REPEAT-CONTAINING PROTEIN 47"/>
    <property type="match status" value="1"/>
</dbReference>
<sequence>MKVSYKWLQEFVDIDISPEDLADRLTLAGVAVEGVTKLGVGMEKVFTGRIEKIDPHPNADKLVVTSVNVGTEKLQIITAATNVREGDVIPVAVEGAKLASGLVIKRAKLRGVESRGMMCSGQELGIDPKTMPADQAVGIMILPPGTQLGRDAKEVLGLDDTILELDLTPNRGDCLSIIGVAREAAVLLGRPLRLPAPSFPELDESIEGQVRVDIEDTDLCRRFAGRLIKNARVGNSPLWMQQRLRSAGIRPISNIVDVTNYVMLELGQPMHAFDYNLLTDGHIIVRRAREGEKLVSLDGVQRDLTTEMLCITDPSGPVGIAGVMGGLATEVTNKTVSILLESAFFNPISIRRTSKALGLRSEASQRFEKGIDIGGCARAANRAAQLIAEMGAGEVVAGMVDNIPAKLADRVIQFRPSRAGYVLGADIPKSKVTGILTSLRFTVQDAGENLLVTVPSHRMDVSQEVDLIEEVARIHGYNQIPDTLTYGRSTRGIKTKEQSLTAQARDLLAGSGLHEVMTYSFINPKTFDQMNLAPDSAMRNALKIKNPLSEERSVMRTMLLPCLLEILARNYNRRVQNGAVFELGRVFIPRGENQQPEERTILAGAAMGRSPASWNQPAQDYDYFYLKGVLENLFSRTGAGAVNFLPETGDPSYHPGKTAYMEAGGTKIGVIGELHPDVLENYDLPARVVAFELDFDRLAEISGRPVVYSQLPKFPGIDRDIAILARKDIPAADILRVIQAAGGKLLREVSLFDVYQGEQVPEGMRSMAFALKFQAEDRTLTDAEAGEITGEIAGSLAAKFGAELRS</sequence>
<dbReference type="InterPro" id="IPR020825">
    <property type="entry name" value="Phe-tRNA_synthase-like_B3/B4"/>
</dbReference>
<dbReference type="HAMAP" id="MF_00283">
    <property type="entry name" value="Phe_tRNA_synth_beta1"/>
    <property type="match status" value="1"/>
</dbReference>
<dbReference type="InterPro" id="IPR012340">
    <property type="entry name" value="NA-bd_OB-fold"/>
</dbReference>
<keyword evidence="11 16" id="KW-0694">RNA-binding</keyword>
<dbReference type="NCBIfam" id="TIGR00472">
    <property type="entry name" value="pheT_bact"/>
    <property type="match status" value="1"/>
</dbReference>
<dbReference type="FunFam" id="3.30.70.380:FF:000001">
    <property type="entry name" value="Phenylalanine--tRNA ligase beta subunit"/>
    <property type="match status" value="1"/>
</dbReference>
<keyword evidence="5 16" id="KW-0820">tRNA-binding</keyword>
<keyword evidence="8 15" id="KW-0547">Nucleotide-binding</keyword>
<dbReference type="EMBL" id="QFFZ01000018">
    <property type="protein sequence ID" value="TEB11068.1"/>
    <property type="molecule type" value="Genomic_DNA"/>
</dbReference>
<keyword evidence="6 15" id="KW-0436">Ligase</keyword>
<feature type="binding site" evidence="15">
    <location>
        <position position="470"/>
    </location>
    <ligand>
        <name>Mg(2+)</name>
        <dbReference type="ChEBI" id="CHEBI:18420"/>
        <note>shared with alpha subunit</note>
    </ligand>
</feature>
<comment type="catalytic activity">
    <reaction evidence="14 15">
        <text>tRNA(Phe) + L-phenylalanine + ATP = L-phenylalanyl-tRNA(Phe) + AMP + diphosphate + H(+)</text>
        <dbReference type="Rhea" id="RHEA:19413"/>
        <dbReference type="Rhea" id="RHEA-COMP:9668"/>
        <dbReference type="Rhea" id="RHEA-COMP:9699"/>
        <dbReference type="ChEBI" id="CHEBI:15378"/>
        <dbReference type="ChEBI" id="CHEBI:30616"/>
        <dbReference type="ChEBI" id="CHEBI:33019"/>
        <dbReference type="ChEBI" id="CHEBI:58095"/>
        <dbReference type="ChEBI" id="CHEBI:78442"/>
        <dbReference type="ChEBI" id="CHEBI:78531"/>
        <dbReference type="ChEBI" id="CHEBI:456215"/>
        <dbReference type="EC" id="6.1.1.20"/>
    </reaction>
</comment>
<dbReference type="InterPro" id="IPR045060">
    <property type="entry name" value="Phe-tRNA-ligase_IIc_bsu"/>
</dbReference>
<name>A0A4Y7RPW8_9FIRM</name>
<feature type="domain" description="TRNA-binding" evidence="17">
    <location>
        <begin position="39"/>
        <end position="153"/>
    </location>
</feature>
<keyword evidence="21" id="KW-1185">Reference proteome</keyword>
<evidence type="ECO:0000256" key="8">
    <source>
        <dbReference type="ARBA" id="ARBA00022741"/>
    </source>
</evidence>
<dbReference type="SUPFAM" id="SSF50249">
    <property type="entry name" value="Nucleic acid-binding proteins"/>
    <property type="match status" value="1"/>
</dbReference>
<keyword evidence="13 15" id="KW-0030">Aminoacyl-tRNA synthetase</keyword>
<organism evidence="20 21">
    <name type="scientific">Pelotomaculum propionicicum</name>
    <dbReference type="NCBI Taxonomy" id="258475"/>
    <lineage>
        <taxon>Bacteria</taxon>
        <taxon>Bacillati</taxon>
        <taxon>Bacillota</taxon>
        <taxon>Clostridia</taxon>
        <taxon>Eubacteriales</taxon>
        <taxon>Desulfotomaculaceae</taxon>
        <taxon>Pelotomaculum</taxon>
    </lineage>
</organism>
<dbReference type="AlphaFoldDB" id="A0A4Y7RPW8"/>
<evidence type="ECO:0000256" key="5">
    <source>
        <dbReference type="ARBA" id="ARBA00022555"/>
    </source>
</evidence>
<dbReference type="Gene3D" id="2.40.50.140">
    <property type="entry name" value="Nucleic acid-binding proteins"/>
    <property type="match status" value="1"/>
</dbReference>
<protein>
    <recommendedName>
        <fullName evidence="15">Phenylalanine--tRNA ligase beta subunit</fullName>
        <ecNumber evidence="15">6.1.1.20</ecNumber>
    </recommendedName>
    <alternativeName>
        <fullName evidence="15">Phenylalanyl-tRNA synthetase beta subunit</fullName>
        <shortName evidence="15">PheRS</shortName>
    </alternativeName>
</protein>
<dbReference type="InterPro" id="IPR036690">
    <property type="entry name" value="Fdx_antiC-bd_sf"/>
</dbReference>
<evidence type="ECO:0000256" key="16">
    <source>
        <dbReference type="PROSITE-ProRule" id="PRU00209"/>
    </source>
</evidence>
<evidence type="ECO:0000256" key="10">
    <source>
        <dbReference type="ARBA" id="ARBA00022842"/>
    </source>
</evidence>
<dbReference type="Pfam" id="PF01588">
    <property type="entry name" value="tRNA_bind"/>
    <property type="match status" value="1"/>
</dbReference>
<comment type="cofactor">
    <cofactor evidence="15">
        <name>Mg(2+)</name>
        <dbReference type="ChEBI" id="CHEBI:18420"/>
    </cofactor>
    <text evidence="15">Binds 2 magnesium ions per tetramer.</text>
</comment>
<dbReference type="Pfam" id="PF03484">
    <property type="entry name" value="B5"/>
    <property type="match status" value="1"/>
</dbReference>
<dbReference type="CDD" id="cd00769">
    <property type="entry name" value="PheRS_beta_core"/>
    <property type="match status" value="1"/>
</dbReference>
<feature type="domain" description="FDX-ACB" evidence="18">
    <location>
        <begin position="712"/>
        <end position="805"/>
    </location>
</feature>
<dbReference type="GO" id="GO:0009328">
    <property type="term" value="C:phenylalanine-tRNA ligase complex"/>
    <property type="evidence" value="ECO:0007669"/>
    <property type="project" value="TreeGrafter"/>
</dbReference>
<dbReference type="FunFam" id="3.30.930.10:FF:000022">
    <property type="entry name" value="Phenylalanine--tRNA ligase beta subunit"/>
    <property type="match status" value="1"/>
</dbReference>
<dbReference type="InterPro" id="IPR041616">
    <property type="entry name" value="PheRS_beta_core"/>
</dbReference>
<dbReference type="Pfam" id="PF03483">
    <property type="entry name" value="B3_4"/>
    <property type="match status" value="1"/>
</dbReference>
<dbReference type="SUPFAM" id="SSF46955">
    <property type="entry name" value="Putative DNA-binding domain"/>
    <property type="match status" value="1"/>
</dbReference>
<dbReference type="SMART" id="SM00874">
    <property type="entry name" value="B5"/>
    <property type="match status" value="1"/>
</dbReference>
<evidence type="ECO:0000256" key="1">
    <source>
        <dbReference type="ARBA" id="ARBA00004496"/>
    </source>
</evidence>
<accession>A0A4Y7RPW8</accession>
<dbReference type="CDD" id="cd02796">
    <property type="entry name" value="tRNA_bind_bactPheRS"/>
    <property type="match status" value="1"/>
</dbReference>
<evidence type="ECO:0000313" key="21">
    <source>
        <dbReference type="Proteomes" id="UP000297597"/>
    </source>
</evidence>
<evidence type="ECO:0000259" key="19">
    <source>
        <dbReference type="PROSITE" id="PS51483"/>
    </source>
</evidence>
<dbReference type="SMART" id="SM00873">
    <property type="entry name" value="B3_4"/>
    <property type="match status" value="1"/>
</dbReference>
<dbReference type="PANTHER" id="PTHR10947:SF0">
    <property type="entry name" value="PHENYLALANINE--TRNA LIGASE BETA SUBUNIT"/>
    <property type="match status" value="1"/>
</dbReference>
<reference evidence="20 21" key="1">
    <citation type="journal article" date="2018" name="Environ. Microbiol.">
        <title>Novel energy conservation strategies and behaviour of Pelotomaculum schinkii driving syntrophic propionate catabolism.</title>
        <authorList>
            <person name="Hidalgo-Ahumada C.A.P."/>
            <person name="Nobu M.K."/>
            <person name="Narihiro T."/>
            <person name="Tamaki H."/>
            <person name="Liu W.T."/>
            <person name="Kamagata Y."/>
            <person name="Stams A.J.M."/>
            <person name="Imachi H."/>
            <person name="Sousa D.Z."/>
        </authorList>
    </citation>
    <scope>NUCLEOTIDE SEQUENCE [LARGE SCALE GENOMIC DNA]</scope>
    <source>
        <strain evidence="20 21">MGP</strain>
    </source>
</reference>
<feature type="binding site" evidence="15">
    <location>
        <position position="469"/>
    </location>
    <ligand>
        <name>Mg(2+)</name>
        <dbReference type="ChEBI" id="CHEBI:18420"/>
        <note>shared with alpha subunit</note>
    </ligand>
</feature>
<evidence type="ECO:0000256" key="9">
    <source>
        <dbReference type="ARBA" id="ARBA00022840"/>
    </source>
</evidence>
<keyword evidence="4 15" id="KW-0963">Cytoplasm</keyword>
<evidence type="ECO:0000256" key="11">
    <source>
        <dbReference type="ARBA" id="ARBA00022884"/>
    </source>
</evidence>
<dbReference type="FunFam" id="3.50.40.10:FF:000001">
    <property type="entry name" value="Phenylalanine--tRNA ligase beta subunit"/>
    <property type="match status" value="1"/>
</dbReference>
<dbReference type="InterPro" id="IPR045864">
    <property type="entry name" value="aa-tRNA-synth_II/BPL/LPL"/>
</dbReference>
<feature type="binding site" evidence="15">
    <location>
        <position position="466"/>
    </location>
    <ligand>
        <name>Mg(2+)</name>
        <dbReference type="ChEBI" id="CHEBI:18420"/>
        <note>shared with alpha subunit</note>
    </ligand>
</feature>
<dbReference type="OrthoDB" id="9805455at2"/>
<dbReference type="InterPro" id="IPR004532">
    <property type="entry name" value="Phe-tRNA-ligase_IIc_bsu_bact"/>
</dbReference>
<keyword evidence="9 15" id="KW-0067">ATP-binding</keyword>
<dbReference type="GO" id="GO:0016740">
    <property type="term" value="F:transferase activity"/>
    <property type="evidence" value="ECO:0007669"/>
    <property type="project" value="UniProtKB-ARBA"/>
</dbReference>
<comment type="caution">
    <text evidence="20">The sequence shown here is derived from an EMBL/GenBank/DDBJ whole genome shotgun (WGS) entry which is preliminary data.</text>
</comment>
<feature type="binding site" evidence="15">
    <location>
        <position position="460"/>
    </location>
    <ligand>
        <name>Mg(2+)</name>
        <dbReference type="ChEBI" id="CHEBI:18420"/>
        <note>shared with alpha subunit</note>
    </ligand>
</feature>
<feature type="domain" description="B5" evidence="19">
    <location>
        <begin position="407"/>
        <end position="482"/>
    </location>
</feature>
<dbReference type="Gene3D" id="3.50.40.10">
    <property type="entry name" value="Phenylalanyl-trna Synthetase, Chain B, domain 3"/>
    <property type="match status" value="1"/>
</dbReference>
<dbReference type="GO" id="GO:0000049">
    <property type="term" value="F:tRNA binding"/>
    <property type="evidence" value="ECO:0007669"/>
    <property type="project" value="UniProtKB-UniRule"/>
</dbReference>
<evidence type="ECO:0000259" key="17">
    <source>
        <dbReference type="PROSITE" id="PS50886"/>
    </source>
</evidence>
<dbReference type="FunFam" id="3.30.56.10:FF:000002">
    <property type="entry name" value="Phenylalanine--tRNA ligase beta subunit"/>
    <property type="match status" value="1"/>
</dbReference>
<comment type="subcellular location">
    <subcellularLocation>
        <location evidence="1 15">Cytoplasm</location>
    </subcellularLocation>
</comment>
<proteinExistence type="inferred from homology"/>
<dbReference type="InterPro" id="IPR005146">
    <property type="entry name" value="B3/B4_tRNA-bd"/>
</dbReference>
<keyword evidence="12 15" id="KW-0648">Protein biosynthesis</keyword>